<reference evidence="9" key="1">
    <citation type="submission" date="2017-09" db="EMBL/GenBank/DDBJ databases">
        <authorList>
            <person name="Varghese N."/>
            <person name="Submissions S."/>
        </authorList>
    </citation>
    <scope>NUCLEOTIDE SEQUENCE [LARGE SCALE GENOMIC DNA]</scope>
    <source>
        <strain evidence="9">MSL47</strain>
    </source>
</reference>
<dbReference type="Gene3D" id="2.40.128.10">
    <property type="match status" value="1"/>
</dbReference>
<protein>
    <submittedName>
        <fullName evidence="8">Arabinan endo-1,5-alpha-L-arabinosidase</fullName>
    </submittedName>
</protein>
<feature type="active site" description="Proton acceptor" evidence="5">
    <location>
        <position position="351"/>
    </location>
</feature>
<dbReference type="SUPFAM" id="SSF49899">
    <property type="entry name" value="Concanavalin A-like lectins/glucanases"/>
    <property type="match status" value="1"/>
</dbReference>
<dbReference type="PROSITE" id="PS51257">
    <property type="entry name" value="PROKAR_LIPOPROTEIN"/>
    <property type="match status" value="1"/>
</dbReference>
<dbReference type="Gene3D" id="2.60.120.200">
    <property type="match status" value="1"/>
</dbReference>
<dbReference type="AlphaFoldDB" id="A0A285I9W6"/>
<feature type="site" description="Important for catalytic activity, responsible for pKa modulation of the active site Glu and correct orientation of both the proton donor and substrate" evidence="6">
    <location>
        <position position="485"/>
    </location>
</feature>
<gene>
    <name evidence="8" type="ORF">SAMN06265827_13510</name>
</gene>
<dbReference type="PANTHER" id="PTHR43301">
    <property type="entry name" value="ARABINAN ENDO-1,5-ALPHA-L-ARABINOSIDASE"/>
    <property type="match status" value="1"/>
</dbReference>
<evidence type="ECO:0000313" key="8">
    <source>
        <dbReference type="EMBL" id="SNY44755.1"/>
    </source>
</evidence>
<dbReference type="Pfam" id="PF13385">
    <property type="entry name" value="Laminin_G_3"/>
    <property type="match status" value="1"/>
</dbReference>
<keyword evidence="3" id="KW-0378">Hydrolase</keyword>
<evidence type="ECO:0000256" key="1">
    <source>
        <dbReference type="ARBA" id="ARBA00004834"/>
    </source>
</evidence>
<keyword evidence="4" id="KW-0326">Glycosidase</keyword>
<dbReference type="Proteomes" id="UP000219573">
    <property type="component" value="Unassembled WGS sequence"/>
</dbReference>
<comment type="similarity">
    <text evidence="2">Belongs to the glycosyl hydrolase 43 family.</text>
</comment>
<feature type="domain" description="Extracellular endo-alpha-(1-&gt;5)-L-arabinanase C-terminal" evidence="7">
    <location>
        <begin position="682"/>
        <end position="785"/>
    </location>
</feature>
<keyword evidence="9" id="KW-1185">Reference proteome</keyword>
<dbReference type="InterPro" id="IPR013320">
    <property type="entry name" value="ConA-like_dom_sf"/>
</dbReference>
<evidence type="ECO:0000313" key="9">
    <source>
        <dbReference type="Proteomes" id="UP000219573"/>
    </source>
</evidence>
<dbReference type="InterPro" id="IPR023296">
    <property type="entry name" value="Glyco_hydro_beta-prop_sf"/>
</dbReference>
<dbReference type="InterPro" id="IPR006710">
    <property type="entry name" value="Glyco_hydro_43"/>
</dbReference>
<dbReference type="Pfam" id="PF04616">
    <property type="entry name" value="Glyco_hydro_43"/>
    <property type="match status" value="1"/>
</dbReference>
<dbReference type="CDD" id="cd18832">
    <property type="entry name" value="GH43_GsAbnA-like"/>
    <property type="match status" value="1"/>
</dbReference>
<dbReference type="InterPro" id="IPR050727">
    <property type="entry name" value="GH43_arabinanases"/>
</dbReference>
<dbReference type="GO" id="GO:0004553">
    <property type="term" value="F:hydrolase activity, hydrolyzing O-glycosyl compounds"/>
    <property type="evidence" value="ECO:0007669"/>
    <property type="project" value="InterPro"/>
</dbReference>
<dbReference type="Pfam" id="PF16369">
    <property type="entry name" value="GH43_C"/>
    <property type="match status" value="1"/>
</dbReference>
<evidence type="ECO:0000256" key="3">
    <source>
        <dbReference type="ARBA" id="ARBA00022801"/>
    </source>
</evidence>
<evidence type="ECO:0000256" key="4">
    <source>
        <dbReference type="ARBA" id="ARBA00023295"/>
    </source>
</evidence>
<comment type="pathway">
    <text evidence="1">Glycan metabolism; L-arabinan degradation.</text>
</comment>
<evidence type="ECO:0000256" key="6">
    <source>
        <dbReference type="PIRSR" id="PIRSR606710-2"/>
    </source>
</evidence>
<evidence type="ECO:0000256" key="5">
    <source>
        <dbReference type="PIRSR" id="PIRSR606710-1"/>
    </source>
</evidence>
<dbReference type="SUPFAM" id="SSF75005">
    <property type="entry name" value="Arabinanase/levansucrase/invertase"/>
    <property type="match status" value="1"/>
</dbReference>
<accession>A0A285I9W6</accession>
<evidence type="ECO:0000259" key="7">
    <source>
        <dbReference type="Pfam" id="PF16369"/>
    </source>
</evidence>
<organism evidence="8 9">
    <name type="scientific">Orenia metallireducens</name>
    <dbReference type="NCBI Taxonomy" id="1413210"/>
    <lineage>
        <taxon>Bacteria</taxon>
        <taxon>Bacillati</taxon>
        <taxon>Bacillota</taxon>
        <taxon>Clostridia</taxon>
        <taxon>Halanaerobiales</taxon>
        <taxon>Halobacteroidaceae</taxon>
        <taxon>Orenia</taxon>
    </lineage>
</organism>
<name>A0A285I9W6_9FIRM</name>
<dbReference type="PANTHER" id="PTHR43301:SF3">
    <property type="entry name" value="ARABINAN ENDO-1,5-ALPHA-L-ARABINOSIDASE A-RELATED"/>
    <property type="match status" value="1"/>
</dbReference>
<evidence type="ECO:0000256" key="2">
    <source>
        <dbReference type="ARBA" id="ARBA00009865"/>
    </source>
</evidence>
<dbReference type="InterPro" id="IPR032291">
    <property type="entry name" value="Abn2_C"/>
</dbReference>
<sequence length="790" mass="86735">MNFSKDKSLILVLLLVIVNILGACSSGGSGGDEADVILGTNNLTVSIQNDKGHLIVADIIIKKDGKTIASKSASVAEFKLAEGTYEVVATVGAEEENNSVIMGDTDQKITFDTFASNSEIDSLVAHFNFEASLADITDNFTAGTEIGSSIGESGGSITYSKGINGQAAVFDGKSGVRLPDKLITDNSYSVSVWLKPDQIRDLATTFFGAIPADKESSQWVSLVPKGPTEAHTMLWSGENWYNAYTPLIIPVNQWSHVAFTVDNGTVKVYLNGEEMFVGRDFPDVFTGEDSIFSLGVNYWNDPFKGMIDDLRIYDAAISADKIAKLAEGTSKLEVSNNIVVPIDSNGVSVHDPSVIKADSTYWVFGSHLASAYSKDLINWEQYSDHVHDNNPLIPNVTEELSEGLDWAQTETLWAPDVIQLEDGRYYMYYNMCEGGSPRSALGLAVADNVEGPYQDKGIFLKSGMWDETSEDGTIYDATIHPNTVDPDVFFDKEGKLWMVYGSYSGGIFILELDPATGKPHADQGYGKKLLGGNHSRIEAPYVLYSPESDYYYLFLSYGGLAADGGYNIRVARSKNPDGPYYDAKGQEMIDAHGPAGTSFDDEAIEPYGIKLMGNFVFLKEEMEPATDHLGYVSPGHNSAYYNQESGKHYIFFHTRFPGQGEAHQVRVHQMFINSDGWPVVAPHRYAEETIEEYSVEDIAGRYKFIKHGKDITADIKYSIIIELNEDGTIFGNASGSWELNGDHDVKLTIDGVTYNGVFLRQWDEANKQNVMTFTALSAEGVSIWGSQIVE</sequence>
<dbReference type="EMBL" id="OBDZ01000035">
    <property type="protein sequence ID" value="SNY44755.1"/>
    <property type="molecule type" value="Genomic_DNA"/>
</dbReference>
<dbReference type="Gene3D" id="2.115.10.20">
    <property type="entry name" value="Glycosyl hydrolase domain, family 43"/>
    <property type="match status" value="1"/>
</dbReference>
<proteinExistence type="inferred from homology"/>
<feature type="active site" description="Proton donor" evidence="5">
    <location>
        <position position="538"/>
    </location>
</feature>
<dbReference type="GO" id="GO:0005975">
    <property type="term" value="P:carbohydrate metabolic process"/>
    <property type="evidence" value="ECO:0007669"/>
    <property type="project" value="InterPro"/>
</dbReference>